<dbReference type="InterPro" id="IPR041628">
    <property type="entry name" value="ChlI/MoxR_AAA_lid"/>
</dbReference>
<dbReference type="AlphaFoldDB" id="A0ABD4Z8Z9"/>
<evidence type="ECO:0000259" key="1">
    <source>
        <dbReference type="SMART" id="SM00382"/>
    </source>
</evidence>
<dbReference type="InterPro" id="IPR027417">
    <property type="entry name" value="P-loop_NTPase"/>
</dbReference>
<dbReference type="PANTHER" id="PTHR42759">
    <property type="entry name" value="MOXR FAMILY PROTEIN"/>
    <property type="match status" value="1"/>
</dbReference>
<dbReference type="CDD" id="cd00009">
    <property type="entry name" value="AAA"/>
    <property type="match status" value="1"/>
</dbReference>
<reference evidence="2 3" key="1">
    <citation type="submission" date="2023-05" db="EMBL/GenBank/DDBJ databases">
        <title>A new hyperthermophilic archaea 'Ignisphaera cupida' sp. nov. and description of the family 'Ignisphaeraceae' fam. nov.</title>
        <authorList>
            <person name="Podosokorskaya O.A."/>
            <person name="Elcheninov A.G."/>
            <person name="Klukina A."/>
            <person name="Merkel A.Y."/>
        </authorList>
    </citation>
    <scope>NUCLEOTIDE SEQUENCE [LARGE SCALE GENOMIC DNA]</scope>
    <source>
        <strain evidence="2 3">4213-co</strain>
    </source>
</reference>
<dbReference type="Gene3D" id="1.10.8.80">
    <property type="entry name" value="Magnesium chelatase subunit I, C-Terminal domain"/>
    <property type="match status" value="1"/>
</dbReference>
<dbReference type="InterPro" id="IPR003593">
    <property type="entry name" value="AAA+_ATPase"/>
</dbReference>
<evidence type="ECO:0000313" key="3">
    <source>
        <dbReference type="Proteomes" id="UP001529235"/>
    </source>
</evidence>
<protein>
    <submittedName>
        <fullName evidence="2">AAA family ATPase</fullName>
    </submittedName>
</protein>
<organism evidence="2 3">
    <name type="scientific">Ignisphaera cupida</name>
    <dbReference type="NCBI Taxonomy" id="3050454"/>
    <lineage>
        <taxon>Archaea</taxon>
        <taxon>Thermoproteota</taxon>
        <taxon>Thermoprotei</taxon>
        <taxon>Desulfurococcales</taxon>
        <taxon>Desulfurococcaceae</taxon>
        <taxon>Ignisphaera</taxon>
    </lineage>
</organism>
<dbReference type="Pfam" id="PF17863">
    <property type="entry name" value="AAA_lid_2"/>
    <property type="match status" value="1"/>
</dbReference>
<dbReference type="InterPro" id="IPR050764">
    <property type="entry name" value="CbbQ/NirQ/NorQ/GpvN"/>
</dbReference>
<name>A0ABD4Z8Z9_9CREN</name>
<dbReference type="Pfam" id="PF07726">
    <property type="entry name" value="AAA_3"/>
    <property type="match status" value="1"/>
</dbReference>
<dbReference type="Gene3D" id="3.40.50.300">
    <property type="entry name" value="P-loop containing nucleotide triphosphate hydrolases"/>
    <property type="match status" value="1"/>
</dbReference>
<dbReference type="SUPFAM" id="SSF52540">
    <property type="entry name" value="P-loop containing nucleoside triphosphate hydrolases"/>
    <property type="match status" value="1"/>
</dbReference>
<evidence type="ECO:0000313" key="2">
    <source>
        <dbReference type="EMBL" id="MDK6029398.1"/>
    </source>
</evidence>
<sequence length="314" mass="35664">MTVFSRVVQRVVEESSKVLVDRVSYVELITFSIIFEGHVLIEGIPGIAKTLTAKTISKLLNLSFSRIQCTVDILPSDIIGTRVYNQKTGEFELRLGPIYSNVVLVDEINRASPRAQSALLEAMQERQITIDGETVKLPRPFTVIATQNPIELEGTFPLPEAQLDRFYIKIDMKSLERESLIKLLKKDLRMIEREFENLKPIVNSTDIAEASKEIESVYVDDSIYDYIVKIVEYSNKHPAVRLGVTPRGALMLLNLTKEFALYDERKYVIPDDVKKASIPALSHRILLKPEYIAEGYSAQSVIREILTRVEVPRP</sequence>
<keyword evidence="3" id="KW-1185">Reference proteome</keyword>
<dbReference type="InterPro" id="IPR011703">
    <property type="entry name" value="ATPase_AAA-3"/>
</dbReference>
<comment type="caution">
    <text evidence="2">The sequence shown here is derived from an EMBL/GenBank/DDBJ whole genome shotgun (WGS) entry which is preliminary data.</text>
</comment>
<dbReference type="SMART" id="SM00382">
    <property type="entry name" value="AAA"/>
    <property type="match status" value="1"/>
</dbReference>
<dbReference type="EMBL" id="JASNVW010000007">
    <property type="protein sequence ID" value="MDK6029398.1"/>
    <property type="molecule type" value="Genomic_DNA"/>
</dbReference>
<dbReference type="PIRSF" id="PIRSF002849">
    <property type="entry name" value="AAA_ATPase_chaperone_MoxR_prd"/>
    <property type="match status" value="1"/>
</dbReference>
<accession>A0ABD4Z8Z9</accession>
<dbReference type="RefSeq" id="WP_285274383.1">
    <property type="nucleotide sequence ID" value="NZ_JASNVW010000007.1"/>
</dbReference>
<proteinExistence type="predicted"/>
<gene>
    <name evidence="2" type="ORF">QPL79_08485</name>
</gene>
<dbReference type="PANTHER" id="PTHR42759:SF1">
    <property type="entry name" value="MAGNESIUM-CHELATASE SUBUNIT CHLD"/>
    <property type="match status" value="1"/>
</dbReference>
<feature type="domain" description="AAA+ ATPase" evidence="1">
    <location>
        <begin position="35"/>
        <end position="176"/>
    </location>
</feature>
<dbReference type="Proteomes" id="UP001529235">
    <property type="component" value="Unassembled WGS sequence"/>
</dbReference>